<protein>
    <submittedName>
        <fullName evidence="1">Uncharacterized protein</fullName>
    </submittedName>
</protein>
<dbReference type="Proteomes" id="UP000826661">
    <property type="component" value="Chromosome VII"/>
</dbReference>
<dbReference type="AlphaFoldDB" id="A0A8G0LRE7"/>
<dbReference type="EMBL" id="CP075870">
    <property type="protein sequence ID" value="QYT04960.1"/>
    <property type="molecule type" value="Genomic_DNA"/>
</dbReference>
<gene>
    <name evidence="1" type="ORF">H0G86_011862</name>
</gene>
<reference evidence="1 2" key="1">
    <citation type="journal article" date="2021" name="BMC Genomics">
        <title>Telomere-to-telomere genome assembly of asparaginase-producing Trichoderma simmonsii.</title>
        <authorList>
            <person name="Chung D."/>
            <person name="Kwon Y.M."/>
            <person name="Yang Y."/>
        </authorList>
    </citation>
    <scope>NUCLEOTIDE SEQUENCE [LARGE SCALE GENOMIC DNA]</scope>
    <source>
        <strain evidence="1 2">GH-Sj1</strain>
    </source>
</reference>
<name>A0A8G0LRE7_9HYPO</name>
<evidence type="ECO:0000313" key="1">
    <source>
        <dbReference type="EMBL" id="QYT04960.1"/>
    </source>
</evidence>
<evidence type="ECO:0000313" key="2">
    <source>
        <dbReference type="Proteomes" id="UP000826661"/>
    </source>
</evidence>
<sequence length="219" mass="24452">MMPYVTTSYVLPVAMDLDVDEKLLDLAPTPAAFGASATGRIDNKNEDSRMYPTTKVIIDADLLAPIIRPNALQFFEIHQQEINAFWSWLSRKTYLAINTMPGDETTLDALGVIDSVILSQHDCSWKLRLAYVQLIRVTTILKSLIVKGSRRGRLRRTVGKGNASILMDIYVRAQRESAAPSTLRQQVQKRLRLARRWADLIGGSIFLAAAYGSKADAIM</sequence>
<proteinExistence type="predicted"/>
<keyword evidence="2" id="KW-1185">Reference proteome</keyword>
<organism evidence="1 2">
    <name type="scientific">Trichoderma simmonsii</name>
    <dbReference type="NCBI Taxonomy" id="1491479"/>
    <lineage>
        <taxon>Eukaryota</taxon>
        <taxon>Fungi</taxon>
        <taxon>Dikarya</taxon>
        <taxon>Ascomycota</taxon>
        <taxon>Pezizomycotina</taxon>
        <taxon>Sordariomycetes</taxon>
        <taxon>Hypocreomycetidae</taxon>
        <taxon>Hypocreales</taxon>
        <taxon>Hypocreaceae</taxon>
        <taxon>Trichoderma</taxon>
    </lineage>
</organism>
<accession>A0A8G0LRE7</accession>